<dbReference type="SUPFAM" id="SSF48371">
    <property type="entry name" value="ARM repeat"/>
    <property type="match status" value="1"/>
</dbReference>
<dbReference type="FunFam" id="1.25.10.10:FF:001255">
    <property type="entry name" value="Exportin 1"/>
    <property type="match status" value="1"/>
</dbReference>
<name>A0AA38UDS7_9AGAR</name>
<evidence type="ECO:0000256" key="5">
    <source>
        <dbReference type="ARBA" id="ARBA00022927"/>
    </source>
</evidence>
<dbReference type="Pfam" id="PF18777">
    <property type="entry name" value="CRM1_repeat"/>
    <property type="match status" value="1"/>
</dbReference>
<evidence type="ECO:0000259" key="8">
    <source>
        <dbReference type="PROSITE" id="PS50166"/>
    </source>
</evidence>
<dbReference type="Pfam" id="PF03810">
    <property type="entry name" value="IBN_N"/>
    <property type="match status" value="1"/>
</dbReference>
<keyword evidence="5" id="KW-0653">Protein transport</keyword>
<protein>
    <recommendedName>
        <fullName evidence="7">Exportin-1</fullName>
    </recommendedName>
</protein>
<dbReference type="Pfam" id="PF08389">
    <property type="entry name" value="Xpo1"/>
    <property type="match status" value="1"/>
</dbReference>
<dbReference type="PANTHER" id="PTHR11223">
    <property type="entry name" value="EXPORTIN 1/5"/>
    <property type="match status" value="1"/>
</dbReference>
<dbReference type="Proteomes" id="UP001163846">
    <property type="component" value="Unassembled WGS sequence"/>
</dbReference>
<dbReference type="InterPro" id="IPR040485">
    <property type="entry name" value="XPO1_repeat_3"/>
</dbReference>
<dbReference type="Pfam" id="PF18787">
    <property type="entry name" value="CRM1_repeat_3"/>
    <property type="match status" value="1"/>
</dbReference>
<dbReference type="GO" id="GO:0051028">
    <property type="term" value="P:mRNA transport"/>
    <property type="evidence" value="ECO:0007669"/>
    <property type="project" value="UniProtKB-KW"/>
</dbReference>
<keyword evidence="6" id="KW-0539">Nucleus</keyword>
<dbReference type="InterPro" id="IPR011989">
    <property type="entry name" value="ARM-like"/>
</dbReference>
<dbReference type="InterPro" id="IPR041235">
    <property type="entry name" value="Exp1_repeat_2"/>
</dbReference>
<proteinExistence type="inferred from homology"/>
<evidence type="ECO:0000256" key="2">
    <source>
        <dbReference type="ARBA" id="ARBA00009466"/>
    </source>
</evidence>
<dbReference type="PANTHER" id="PTHR11223:SF2">
    <property type="entry name" value="EXPORTIN-1"/>
    <property type="match status" value="1"/>
</dbReference>
<dbReference type="InterPro" id="IPR045065">
    <property type="entry name" value="XPO1/5"/>
</dbReference>
<dbReference type="GO" id="GO:0005634">
    <property type="term" value="C:nucleus"/>
    <property type="evidence" value="ECO:0007669"/>
    <property type="project" value="UniProtKB-SubCell"/>
</dbReference>
<dbReference type="Gene3D" id="1.25.10.10">
    <property type="entry name" value="Leucine-rich Repeat Variant"/>
    <property type="match status" value="1"/>
</dbReference>
<feature type="domain" description="Importin N-terminal" evidence="8">
    <location>
        <begin position="36"/>
        <end position="102"/>
    </location>
</feature>
<dbReference type="InterPro" id="IPR014877">
    <property type="entry name" value="XPO1_C_dom"/>
</dbReference>
<dbReference type="GO" id="GO:0000056">
    <property type="term" value="P:ribosomal small subunit export from nucleus"/>
    <property type="evidence" value="ECO:0007669"/>
    <property type="project" value="TreeGrafter"/>
</dbReference>
<dbReference type="AlphaFoldDB" id="A0AA38UDS7"/>
<reference evidence="9" key="1">
    <citation type="submission" date="2022-08" db="EMBL/GenBank/DDBJ databases">
        <authorList>
            <consortium name="DOE Joint Genome Institute"/>
            <person name="Min B."/>
            <person name="Riley R."/>
            <person name="Sierra-Patev S."/>
            <person name="Naranjo-Ortiz M."/>
            <person name="Looney B."/>
            <person name="Konkel Z."/>
            <person name="Slot J.C."/>
            <person name="Sakamoto Y."/>
            <person name="Steenwyk J.L."/>
            <person name="Rokas A."/>
            <person name="Carro J."/>
            <person name="Camarero S."/>
            <person name="Ferreira P."/>
            <person name="Molpeceres G."/>
            <person name="Ruiz-Duenas F.J."/>
            <person name="Serrano A."/>
            <person name="Henrissat B."/>
            <person name="Drula E."/>
            <person name="Hughes K.W."/>
            <person name="Mata J.L."/>
            <person name="Ishikawa N.K."/>
            <person name="Vargas-Isla R."/>
            <person name="Ushijima S."/>
            <person name="Smith C.A."/>
            <person name="Ahrendt S."/>
            <person name="Andreopoulos W."/>
            <person name="He G."/>
            <person name="Labutti K."/>
            <person name="Lipzen A."/>
            <person name="Ng V."/>
            <person name="Sandor L."/>
            <person name="Barry K."/>
            <person name="Martinez A.T."/>
            <person name="Xiao Y."/>
            <person name="Gibbons J.G."/>
            <person name="Terashima K."/>
            <person name="Hibbett D.S."/>
            <person name="Grigoriev I.V."/>
        </authorList>
    </citation>
    <scope>NUCLEOTIDE SEQUENCE</scope>
    <source>
        <strain evidence="9">TFB9207</strain>
    </source>
</reference>
<organism evidence="9 10">
    <name type="scientific">Lentinula raphanica</name>
    <dbReference type="NCBI Taxonomy" id="153919"/>
    <lineage>
        <taxon>Eukaryota</taxon>
        <taxon>Fungi</taxon>
        <taxon>Dikarya</taxon>
        <taxon>Basidiomycota</taxon>
        <taxon>Agaricomycotina</taxon>
        <taxon>Agaricomycetes</taxon>
        <taxon>Agaricomycetidae</taxon>
        <taxon>Agaricales</taxon>
        <taxon>Marasmiineae</taxon>
        <taxon>Omphalotaceae</taxon>
        <taxon>Lentinula</taxon>
    </lineage>
</organism>
<dbReference type="Pfam" id="PF18784">
    <property type="entry name" value="CRM1_repeat_2"/>
    <property type="match status" value="1"/>
</dbReference>
<sequence>MEFQSISDFSQELDISLLDRVVLTFFTGSGPEQQAAQLALTQFQEHPDAWTRVPEILQKSTYSQTKYIGLQILEKLISTRWKSLPDNQRQGVRNFLVSVTIQVASDEITARKEKVYLNKLNLVMVQVLKQEWPHNWPTFISELVESSTSSLALCENNIVLLRLLSEEIFDFSADQLTQAKAAELKLQLSNELSMVFRLCLEVLKSDAGKVSLLRATLETLGRFLSWIPLGYIFETELLQLFVDRFLEPAEYRNLTLKCAAEIASLPRSDVSMYDGKLKQFFMNIMTTINKLIPPSTDIASAYANASDTGQEMVLAIALFLANYFERHLVNMERDEDREALINAHFYLIKISQVDEREVFKICLEYWLILLAGLYDEVSKIPIGTNLGVLKLRKDIYKEILTNLRLVAVGKMVKPEEVLVVENEEGEVVRERLQETDTIVLYKSMRELMLYLTHLDISDTETILSQKLAAQMDGSEWSWNNLNTLCWAIGSISGAMDEETEKRFLVLVIRELLSLVEQKRGKDNKAIIAANIMYIVGQYPRFLRAHWRFLKTVVNKLFEFMHETHEGVQDMACDTYMKITTTCARQFVIRQPDEKEAFIDEILRTLNRVTVDLSPQQVHTFYEATGVIIVEAVNKAQQERLIAGLMQLPNDAWDALMMQASQTTSTKSSSTGPTALLHNTEFVKLLSNILKTNISACTSIGGEAYTPQIARIFTDMLGLYKTISRMISESIANEGILTAKTPKNRQLRALKKDILKLMQTYINSVIQIEAVNENFIPPLLDAVLSDYQTNVAAARDAEVLHLMSDIVHCLGSLITPQIAPILGAVLEPTLEMITQDLSEYPDHRLYFFSMLRMVILNCFPALLSIPPAGFKLVMNSIIWAMKHSARDIGDTGLHMCLEILEAFSSSSPEVAQAFYGQYFLLIVQEIFYVMTDSEHQSGFSLQALVLLRMFKIVNESRMPAEVLDPQLDSTTEGRIMSMTCSEFFQSYCIKLLSTAFPHTRSSHISTMITDINNNYNDPSRFKASLRDFLILRKEVSVET</sequence>
<keyword evidence="10" id="KW-1185">Reference proteome</keyword>
<comment type="caution">
    <text evidence="9">The sequence shown here is derived from an EMBL/GenBank/DDBJ whole genome shotgun (WGS) entry which is preliminary data.</text>
</comment>
<evidence type="ECO:0000256" key="7">
    <source>
        <dbReference type="ARBA" id="ARBA00073514"/>
    </source>
</evidence>
<comment type="subcellular location">
    <subcellularLocation>
        <location evidence="1">Nucleus</location>
    </subcellularLocation>
</comment>
<evidence type="ECO:0000256" key="3">
    <source>
        <dbReference type="ARBA" id="ARBA00022448"/>
    </source>
</evidence>
<dbReference type="Pfam" id="PF08767">
    <property type="entry name" value="CRM1_C"/>
    <property type="match status" value="1"/>
</dbReference>
<accession>A0AA38UDS7</accession>
<comment type="similarity">
    <text evidence="2">Belongs to the exportin family.</text>
</comment>
<dbReference type="GO" id="GO:0031267">
    <property type="term" value="F:small GTPase binding"/>
    <property type="evidence" value="ECO:0007669"/>
    <property type="project" value="InterPro"/>
</dbReference>
<evidence type="ECO:0000313" key="10">
    <source>
        <dbReference type="Proteomes" id="UP001163846"/>
    </source>
</evidence>
<keyword evidence="4" id="KW-0509">mRNA transport</keyword>
<evidence type="ECO:0000256" key="6">
    <source>
        <dbReference type="ARBA" id="ARBA00023242"/>
    </source>
</evidence>
<keyword evidence="3" id="KW-0813">Transport</keyword>
<dbReference type="PROSITE" id="PS50166">
    <property type="entry name" value="IMPORTIN_B_NT"/>
    <property type="match status" value="1"/>
</dbReference>
<evidence type="ECO:0000256" key="4">
    <source>
        <dbReference type="ARBA" id="ARBA00022816"/>
    </source>
</evidence>
<dbReference type="GO" id="GO:0005737">
    <property type="term" value="C:cytoplasm"/>
    <property type="evidence" value="ECO:0007669"/>
    <property type="project" value="TreeGrafter"/>
</dbReference>
<gene>
    <name evidence="9" type="ORF">F5878DRAFT_622251</name>
</gene>
<dbReference type="InterPro" id="IPR016024">
    <property type="entry name" value="ARM-type_fold"/>
</dbReference>
<dbReference type="SMART" id="SM00913">
    <property type="entry name" value="IBN_N"/>
    <property type="match status" value="1"/>
</dbReference>
<dbReference type="GO" id="GO:0000055">
    <property type="term" value="P:ribosomal large subunit export from nucleus"/>
    <property type="evidence" value="ECO:0007669"/>
    <property type="project" value="TreeGrafter"/>
</dbReference>
<evidence type="ECO:0000256" key="1">
    <source>
        <dbReference type="ARBA" id="ARBA00004123"/>
    </source>
</evidence>
<dbReference type="InterPro" id="IPR013598">
    <property type="entry name" value="Exportin-1/Importin-b-like"/>
</dbReference>
<dbReference type="GO" id="GO:0006611">
    <property type="term" value="P:protein export from nucleus"/>
    <property type="evidence" value="ECO:0007669"/>
    <property type="project" value="InterPro"/>
</dbReference>
<dbReference type="InterPro" id="IPR041123">
    <property type="entry name" value="CRM1_repeat"/>
</dbReference>
<dbReference type="InterPro" id="IPR001494">
    <property type="entry name" value="Importin-beta_N"/>
</dbReference>
<dbReference type="EMBL" id="MU806242">
    <property type="protein sequence ID" value="KAJ3837495.1"/>
    <property type="molecule type" value="Genomic_DNA"/>
</dbReference>
<evidence type="ECO:0000313" key="9">
    <source>
        <dbReference type="EMBL" id="KAJ3837495.1"/>
    </source>
</evidence>
<dbReference type="SMART" id="SM01102">
    <property type="entry name" value="CRM1_C"/>
    <property type="match status" value="1"/>
</dbReference>
<dbReference type="GO" id="GO:0005049">
    <property type="term" value="F:nuclear export signal receptor activity"/>
    <property type="evidence" value="ECO:0007669"/>
    <property type="project" value="InterPro"/>
</dbReference>